<feature type="non-terminal residue" evidence="1">
    <location>
        <position position="1"/>
    </location>
</feature>
<feature type="non-terminal residue" evidence="1">
    <location>
        <position position="261"/>
    </location>
</feature>
<dbReference type="Gene3D" id="3.80.10.10">
    <property type="entry name" value="Ribonuclease Inhibitor"/>
    <property type="match status" value="1"/>
</dbReference>
<evidence type="ECO:0000313" key="1">
    <source>
        <dbReference type="EMBL" id="RCH77701.1"/>
    </source>
</evidence>
<name>A0A367IJK3_RHIST</name>
<proteinExistence type="predicted"/>
<protein>
    <recommendedName>
        <fullName evidence="3">F-box domain-containing protein</fullName>
    </recommendedName>
</protein>
<dbReference type="GO" id="GO:0019005">
    <property type="term" value="C:SCF ubiquitin ligase complex"/>
    <property type="evidence" value="ECO:0007669"/>
    <property type="project" value="TreeGrafter"/>
</dbReference>
<comment type="caution">
    <text evidence="1">The sequence shown here is derived from an EMBL/GenBank/DDBJ whole genome shotgun (WGS) entry which is preliminary data.</text>
</comment>
<reference evidence="1 2" key="1">
    <citation type="journal article" date="2018" name="G3 (Bethesda)">
        <title>Phylogenetic and Phylogenomic Definition of Rhizopus Species.</title>
        <authorList>
            <person name="Gryganskyi A.P."/>
            <person name="Golan J."/>
            <person name="Dolatabadi S."/>
            <person name="Mondo S."/>
            <person name="Robb S."/>
            <person name="Idnurm A."/>
            <person name="Muszewska A."/>
            <person name="Steczkiewicz K."/>
            <person name="Masonjones S."/>
            <person name="Liao H.L."/>
            <person name="Gajdeczka M.T."/>
            <person name="Anike F."/>
            <person name="Vuek A."/>
            <person name="Anishchenko I.M."/>
            <person name="Voigt K."/>
            <person name="de Hoog G.S."/>
            <person name="Smith M.E."/>
            <person name="Heitman J."/>
            <person name="Vilgalys R."/>
            <person name="Stajich J.E."/>
        </authorList>
    </citation>
    <scope>NUCLEOTIDE SEQUENCE [LARGE SCALE GENOMIC DNA]</scope>
    <source>
        <strain evidence="1 2">LSU 92-RS-03</strain>
    </source>
</reference>
<dbReference type="Proteomes" id="UP000253551">
    <property type="component" value="Unassembled WGS sequence"/>
</dbReference>
<dbReference type="InterPro" id="IPR032675">
    <property type="entry name" value="LRR_dom_sf"/>
</dbReference>
<dbReference type="CDD" id="cd22143">
    <property type="entry name" value="F-box_ScMDM30-like"/>
    <property type="match status" value="1"/>
</dbReference>
<dbReference type="GO" id="GO:0031146">
    <property type="term" value="P:SCF-dependent proteasomal ubiquitin-dependent protein catabolic process"/>
    <property type="evidence" value="ECO:0007669"/>
    <property type="project" value="TreeGrafter"/>
</dbReference>
<dbReference type="EMBL" id="PJQM01007807">
    <property type="protein sequence ID" value="RCH77701.1"/>
    <property type="molecule type" value="Genomic_DNA"/>
</dbReference>
<keyword evidence="2" id="KW-1185">Reference proteome</keyword>
<evidence type="ECO:0008006" key="3">
    <source>
        <dbReference type="Google" id="ProtNLM"/>
    </source>
</evidence>
<sequence length="261" mass="30040">FVFGMIPKEIVIMLCNHLQSHDVYTCLFLNKELYSIFITELWRSPNLSSDHDIFWLYKHLSQSNHLLCYKIKELHFKCIPRDDHLLDILPLTAKVEKIVIEQAFKLTDRALGYISQHCKQLKHIELQNNKSFTDASTIALGQCPQLSTVKLDQCFGLSSRAIEHLVHLPITHLTMSFTNESAYQVRSLTRLRYLYVTQESSISRWFFVHLILDRATGLPYLPNLETLCFGGGLTDPDAVIPFMDTHPSITGLQMDGELTDQ</sequence>
<dbReference type="AlphaFoldDB" id="A0A367IJK3"/>
<dbReference type="SUPFAM" id="SSF52047">
    <property type="entry name" value="RNI-like"/>
    <property type="match status" value="1"/>
</dbReference>
<dbReference type="STRING" id="4846.A0A367IJK3"/>
<gene>
    <name evidence="1" type="ORF">CU098_004008</name>
</gene>
<dbReference type="PANTHER" id="PTHR13318">
    <property type="entry name" value="PARTNER OF PAIRED, ISOFORM B-RELATED"/>
    <property type="match status" value="1"/>
</dbReference>
<evidence type="ECO:0000313" key="2">
    <source>
        <dbReference type="Proteomes" id="UP000253551"/>
    </source>
</evidence>
<accession>A0A367IJK3</accession>
<organism evidence="1 2">
    <name type="scientific">Rhizopus stolonifer</name>
    <name type="common">Rhizopus nigricans</name>
    <dbReference type="NCBI Taxonomy" id="4846"/>
    <lineage>
        <taxon>Eukaryota</taxon>
        <taxon>Fungi</taxon>
        <taxon>Fungi incertae sedis</taxon>
        <taxon>Mucoromycota</taxon>
        <taxon>Mucoromycotina</taxon>
        <taxon>Mucoromycetes</taxon>
        <taxon>Mucorales</taxon>
        <taxon>Mucorineae</taxon>
        <taxon>Rhizopodaceae</taxon>
        <taxon>Rhizopus</taxon>
    </lineage>
</organism>
<dbReference type="OrthoDB" id="2373953at2759"/>